<dbReference type="AlphaFoldDB" id="A0A1N7CFV6"/>
<accession>A0A1N7CFV6</accession>
<dbReference type="RefSeq" id="WP_076546279.1">
    <property type="nucleotide sequence ID" value="NZ_FTNC01000052.1"/>
</dbReference>
<feature type="transmembrane region" description="Helical" evidence="1">
    <location>
        <begin position="369"/>
        <end position="386"/>
    </location>
</feature>
<name>A0A1N7CFV6_9FIRM</name>
<keyword evidence="1" id="KW-1133">Transmembrane helix</keyword>
<feature type="domain" description="Transposase IS4-like" evidence="2">
    <location>
        <begin position="121"/>
        <end position="380"/>
    </location>
</feature>
<gene>
    <name evidence="3" type="ORF">SAMN05421834_1521</name>
</gene>
<evidence type="ECO:0000313" key="3">
    <source>
        <dbReference type="EMBL" id="SIR62403.1"/>
    </source>
</evidence>
<evidence type="ECO:0000313" key="4">
    <source>
        <dbReference type="Proteomes" id="UP000185669"/>
    </source>
</evidence>
<keyword evidence="4" id="KW-1185">Reference proteome</keyword>
<dbReference type="Proteomes" id="UP000185669">
    <property type="component" value="Unassembled WGS sequence"/>
</dbReference>
<dbReference type="OrthoDB" id="1799448at2"/>
<proteinExistence type="predicted"/>
<evidence type="ECO:0000259" key="2">
    <source>
        <dbReference type="Pfam" id="PF01609"/>
    </source>
</evidence>
<organism evidence="3 4">
    <name type="scientific">Halanaerobium kushneri</name>
    <dbReference type="NCBI Taxonomy" id="56779"/>
    <lineage>
        <taxon>Bacteria</taxon>
        <taxon>Bacillati</taxon>
        <taxon>Bacillota</taxon>
        <taxon>Clostridia</taxon>
        <taxon>Halanaerobiales</taxon>
        <taxon>Halanaerobiaceae</taxon>
        <taxon>Halanaerobium</taxon>
    </lineage>
</organism>
<evidence type="ECO:0000256" key="1">
    <source>
        <dbReference type="SAM" id="Phobius"/>
    </source>
</evidence>
<dbReference type="InterPro" id="IPR002559">
    <property type="entry name" value="Transposase_11"/>
</dbReference>
<dbReference type="GO" id="GO:0006313">
    <property type="term" value="P:DNA transposition"/>
    <property type="evidence" value="ECO:0007669"/>
    <property type="project" value="InterPro"/>
</dbReference>
<dbReference type="Pfam" id="PF01609">
    <property type="entry name" value="DDE_Tnp_1"/>
    <property type="match status" value="1"/>
</dbReference>
<dbReference type="GO" id="GO:0004803">
    <property type="term" value="F:transposase activity"/>
    <property type="evidence" value="ECO:0007669"/>
    <property type="project" value="InterPro"/>
</dbReference>
<dbReference type="EMBL" id="FTNC01000052">
    <property type="protein sequence ID" value="SIR62403.1"/>
    <property type="molecule type" value="Genomic_DNA"/>
</dbReference>
<dbReference type="SUPFAM" id="SSF53098">
    <property type="entry name" value="Ribonuclease H-like"/>
    <property type="match status" value="1"/>
</dbReference>
<dbReference type="InterPro" id="IPR012337">
    <property type="entry name" value="RNaseH-like_sf"/>
</dbReference>
<keyword evidence="1" id="KW-0812">Transmembrane</keyword>
<reference evidence="4" key="1">
    <citation type="submission" date="2017-01" db="EMBL/GenBank/DDBJ databases">
        <authorList>
            <person name="Varghese N."/>
            <person name="Submissions S."/>
        </authorList>
    </citation>
    <scope>NUCLEOTIDE SEQUENCE [LARGE SCALE GENOMIC DNA]</scope>
    <source>
        <strain evidence="4">ATCC 700103</strain>
    </source>
</reference>
<protein>
    <submittedName>
        <fullName evidence="3">Transposase DDE domain-containing protein</fullName>
    </submittedName>
</protein>
<keyword evidence="1" id="KW-0472">Membrane</keyword>
<sequence>MKTKNHTLSCYQYCNRVYDLIQKLEQIEDKRVHPSVKLPTVILVNLFSLMSGLHNFKTMEEAINDGDFDEFFENTNLPSADTISYALKHANLDDLRQIAVDTIQKARYNKSLNANTIDGLKVVAIDGSNVFSMESERLGKNAHKYEHNEGKSIKYHEKMIAASYVGEGFAPILKMERIEAGEGELTAAKKLVRSLNRDHHQYCDVIVVDSLYINAPFINTCIRNNKDVVVRVKQENNLIKDAEGLTKNRKPDHIYEGINPGDEERTTGTFYDLKIWDEENFNWSDVDKPLRVLKVEERKKVVNKDREIVKEETTTHYFATTMEKIQLKALTAWKIAHRRWDEENSVFHWLKTHWNFDHVFSSDPHVIQAMYYVYLIAYNLFHLYIYRNLRTFDFKKDTKKIFLRRFYRGIIRLNEPLYYPGASSG</sequence>
<dbReference type="GO" id="GO:0003677">
    <property type="term" value="F:DNA binding"/>
    <property type="evidence" value="ECO:0007669"/>
    <property type="project" value="InterPro"/>
</dbReference>